<sequence>MKLGDCCSSQGSVAKSVQAPWWLRPDPCCPKVVLSRKLSPSPAIPPGPLLPPPTPVLSRVGAKSMMAVGHKEHVGLIRLGPGATGCSDRILELSVYVMLCSRSVSIEVKTNKCLLQGQTDGSWSEGTRRSAGATGGLECLCVSDCLQFP</sequence>
<organism evidence="1 2">
    <name type="scientific">Knipowitschia caucasica</name>
    <name type="common">Caucasian dwarf goby</name>
    <name type="synonym">Pomatoschistus caucasicus</name>
    <dbReference type="NCBI Taxonomy" id="637954"/>
    <lineage>
        <taxon>Eukaryota</taxon>
        <taxon>Metazoa</taxon>
        <taxon>Chordata</taxon>
        <taxon>Craniata</taxon>
        <taxon>Vertebrata</taxon>
        <taxon>Euteleostomi</taxon>
        <taxon>Actinopterygii</taxon>
        <taxon>Neopterygii</taxon>
        <taxon>Teleostei</taxon>
        <taxon>Neoteleostei</taxon>
        <taxon>Acanthomorphata</taxon>
        <taxon>Gobiaria</taxon>
        <taxon>Gobiiformes</taxon>
        <taxon>Gobioidei</taxon>
        <taxon>Gobiidae</taxon>
        <taxon>Gobiinae</taxon>
        <taxon>Knipowitschia</taxon>
    </lineage>
</organism>
<reference evidence="1 2" key="1">
    <citation type="submission" date="2024-04" db="EMBL/GenBank/DDBJ databases">
        <authorList>
            <person name="Waldvogel A.-M."/>
            <person name="Schoenle A."/>
        </authorList>
    </citation>
    <scope>NUCLEOTIDE SEQUENCE [LARGE SCALE GENOMIC DNA]</scope>
</reference>
<evidence type="ECO:0000313" key="2">
    <source>
        <dbReference type="Proteomes" id="UP001497482"/>
    </source>
</evidence>
<name>A0AAV2MHG5_KNICA</name>
<dbReference type="Proteomes" id="UP001497482">
    <property type="component" value="Chromosome 8"/>
</dbReference>
<dbReference type="AlphaFoldDB" id="A0AAV2MHG5"/>
<protein>
    <submittedName>
        <fullName evidence="1">Uncharacterized protein</fullName>
    </submittedName>
</protein>
<accession>A0AAV2MHG5</accession>
<evidence type="ECO:0000313" key="1">
    <source>
        <dbReference type="EMBL" id="CAL1612760.1"/>
    </source>
</evidence>
<gene>
    <name evidence="1" type="ORF">KC01_LOCUS39055</name>
</gene>
<proteinExistence type="predicted"/>
<dbReference type="EMBL" id="OZ035830">
    <property type="protein sequence ID" value="CAL1612760.1"/>
    <property type="molecule type" value="Genomic_DNA"/>
</dbReference>
<keyword evidence="2" id="KW-1185">Reference proteome</keyword>